<gene>
    <name evidence="1" type="ORF">KI387_031649</name>
</gene>
<comment type="caution">
    <text evidence="1">The sequence shown here is derived from an EMBL/GenBank/DDBJ whole genome shotgun (WGS) entry which is preliminary data.</text>
</comment>
<keyword evidence="2" id="KW-1185">Reference proteome</keyword>
<proteinExistence type="predicted"/>
<feature type="non-terminal residue" evidence="1">
    <location>
        <position position="59"/>
    </location>
</feature>
<name>A0AA38F4J6_TAXCH</name>
<evidence type="ECO:0000313" key="2">
    <source>
        <dbReference type="Proteomes" id="UP000824469"/>
    </source>
</evidence>
<protein>
    <submittedName>
        <fullName evidence="1">Uncharacterized protein</fullName>
    </submittedName>
</protein>
<organism evidence="1 2">
    <name type="scientific">Taxus chinensis</name>
    <name type="common">Chinese yew</name>
    <name type="synonym">Taxus wallichiana var. chinensis</name>
    <dbReference type="NCBI Taxonomy" id="29808"/>
    <lineage>
        <taxon>Eukaryota</taxon>
        <taxon>Viridiplantae</taxon>
        <taxon>Streptophyta</taxon>
        <taxon>Embryophyta</taxon>
        <taxon>Tracheophyta</taxon>
        <taxon>Spermatophyta</taxon>
        <taxon>Pinopsida</taxon>
        <taxon>Pinidae</taxon>
        <taxon>Conifers II</taxon>
        <taxon>Cupressales</taxon>
        <taxon>Taxaceae</taxon>
        <taxon>Taxus</taxon>
    </lineage>
</organism>
<reference evidence="1 2" key="1">
    <citation type="journal article" date="2021" name="Nat. Plants">
        <title>The Taxus genome provides insights into paclitaxel biosynthesis.</title>
        <authorList>
            <person name="Xiong X."/>
            <person name="Gou J."/>
            <person name="Liao Q."/>
            <person name="Li Y."/>
            <person name="Zhou Q."/>
            <person name="Bi G."/>
            <person name="Li C."/>
            <person name="Du R."/>
            <person name="Wang X."/>
            <person name="Sun T."/>
            <person name="Guo L."/>
            <person name="Liang H."/>
            <person name="Lu P."/>
            <person name="Wu Y."/>
            <person name="Zhang Z."/>
            <person name="Ro D.K."/>
            <person name="Shang Y."/>
            <person name="Huang S."/>
            <person name="Yan J."/>
        </authorList>
    </citation>
    <scope>NUCLEOTIDE SEQUENCE [LARGE SCALE GENOMIC DNA]</scope>
    <source>
        <strain evidence="1">Ta-2019</strain>
    </source>
</reference>
<dbReference type="EMBL" id="JAHRHJ020003813">
    <property type="protein sequence ID" value="KAH9287532.1"/>
    <property type="molecule type" value="Genomic_DNA"/>
</dbReference>
<feature type="non-terminal residue" evidence="1">
    <location>
        <position position="1"/>
    </location>
</feature>
<accession>A0AA38F4J6</accession>
<dbReference type="AlphaFoldDB" id="A0AA38F4J6"/>
<sequence length="59" mass="6595">NVDKAATIRVLREDIKAKDAEIVCLKGEDLEKKKNGVLISMVEEIGDHVLKARPHLESK</sequence>
<dbReference type="Proteomes" id="UP000824469">
    <property type="component" value="Unassembled WGS sequence"/>
</dbReference>
<evidence type="ECO:0000313" key="1">
    <source>
        <dbReference type="EMBL" id="KAH9287532.1"/>
    </source>
</evidence>